<dbReference type="InterPro" id="IPR039425">
    <property type="entry name" value="RNA_pol_sigma-70-like"/>
</dbReference>
<keyword evidence="2" id="KW-0805">Transcription regulation</keyword>
<accession>A0ABP8BRB3</accession>
<reference evidence="7" key="1">
    <citation type="journal article" date="2019" name="Int. J. Syst. Evol. Microbiol.">
        <title>The Global Catalogue of Microorganisms (GCM) 10K type strain sequencing project: providing services to taxonomists for standard genome sequencing and annotation.</title>
        <authorList>
            <consortium name="The Broad Institute Genomics Platform"/>
            <consortium name="The Broad Institute Genome Sequencing Center for Infectious Disease"/>
            <person name="Wu L."/>
            <person name="Ma J."/>
        </authorList>
    </citation>
    <scope>NUCLEOTIDE SEQUENCE [LARGE SCALE GENOMIC DNA]</scope>
    <source>
        <strain evidence="7">JCM 17440</strain>
    </source>
</reference>
<sequence>MDDHRLVEALREHGPDSTAALYDTYAERLYAYCWLQLRCRDAVRVALRDTFIVAEAHVGKLRDPEWFGPWLYGIARVECARRPPPKGRAPDVPIASHYQEDVDQRVMAWQTVLSLSPLSRELLELRIRHDLSVADLAVMFDVPVKNIPVALDRAHGELDEALTAEILAHQGPYGCAERALLLRERHGEISRTPNGRLLKHAEECRVCGAFRPRMVSATKVYGLLPIVGPAAELRLRVMSYFLDPELVGYRLFVATRLTDFTADGFPVQPEQPGGPLRGSVSGRFSCLHRVRRSGARSKETSSEKDALRTVGPRAHAARVGVVLTAMVALSGGGVASMYAVFGGGRSDVGAVAGPRPIVVSRQPGRLDEGRRSVDHPDAVGHIDGVPVSATFPLGSRASSAPPTALPTPSPSSGLGDGRSGSAAKGTLLVSPRFVDLAGESDGFVHLRAHGGPVAWSAKGQGALRLDQAAGRLQPGKGVTLRVHASRRPNSQGGGTITFFPGGVKVRVTWRPVDPNPDPTTSPTPTPSGPKGPSTPPDTGGSGGPSSSGPKPAPSKPTSSTAPVAPEPRPAERPPTSGGPDPSPSAGQDSSTTPSS</sequence>
<evidence type="ECO:0000256" key="3">
    <source>
        <dbReference type="ARBA" id="ARBA00023082"/>
    </source>
</evidence>
<feature type="compositionally biased region" description="Low complexity" evidence="5">
    <location>
        <begin position="573"/>
        <end position="595"/>
    </location>
</feature>
<dbReference type="Gene3D" id="1.10.1740.10">
    <property type="match status" value="1"/>
</dbReference>
<feature type="compositionally biased region" description="Basic and acidic residues" evidence="5">
    <location>
        <begin position="364"/>
        <end position="380"/>
    </location>
</feature>
<dbReference type="InterPro" id="IPR013325">
    <property type="entry name" value="RNA_pol_sigma_r2"/>
</dbReference>
<evidence type="ECO:0000313" key="7">
    <source>
        <dbReference type="Proteomes" id="UP001501710"/>
    </source>
</evidence>
<dbReference type="PANTHER" id="PTHR43133">
    <property type="entry name" value="RNA POLYMERASE ECF-TYPE SIGMA FACTO"/>
    <property type="match status" value="1"/>
</dbReference>
<dbReference type="Gene3D" id="1.10.10.10">
    <property type="entry name" value="Winged helix-like DNA-binding domain superfamily/Winged helix DNA-binding domain"/>
    <property type="match status" value="1"/>
</dbReference>
<dbReference type="RefSeq" id="WP_344887546.1">
    <property type="nucleotide sequence ID" value="NZ_BAABAS010000001.1"/>
</dbReference>
<organism evidence="6 7">
    <name type="scientific">Actinomadura meridiana</name>
    <dbReference type="NCBI Taxonomy" id="559626"/>
    <lineage>
        <taxon>Bacteria</taxon>
        <taxon>Bacillati</taxon>
        <taxon>Actinomycetota</taxon>
        <taxon>Actinomycetes</taxon>
        <taxon>Streptosporangiales</taxon>
        <taxon>Thermomonosporaceae</taxon>
        <taxon>Actinomadura</taxon>
    </lineage>
</organism>
<comment type="similarity">
    <text evidence="1">Belongs to the sigma-70 factor family. ECF subfamily.</text>
</comment>
<name>A0ABP8BRB3_9ACTN</name>
<feature type="compositionally biased region" description="Pro residues" evidence="5">
    <location>
        <begin position="513"/>
        <end position="535"/>
    </location>
</feature>
<dbReference type="PANTHER" id="PTHR43133:SF51">
    <property type="entry name" value="RNA POLYMERASE SIGMA FACTOR"/>
    <property type="match status" value="1"/>
</dbReference>
<evidence type="ECO:0000313" key="6">
    <source>
        <dbReference type="EMBL" id="GAA4223352.1"/>
    </source>
</evidence>
<evidence type="ECO:0000256" key="1">
    <source>
        <dbReference type="ARBA" id="ARBA00010641"/>
    </source>
</evidence>
<feature type="compositionally biased region" description="Low complexity" evidence="5">
    <location>
        <begin position="546"/>
        <end position="563"/>
    </location>
</feature>
<dbReference type="SUPFAM" id="SSF88659">
    <property type="entry name" value="Sigma3 and sigma4 domains of RNA polymerase sigma factors"/>
    <property type="match status" value="1"/>
</dbReference>
<comment type="caution">
    <text evidence="6">The sequence shown here is derived from an EMBL/GenBank/DDBJ whole genome shotgun (WGS) entry which is preliminary data.</text>
</comment>
<keyword evidence="3" id="KW-0731">Sigma factor</keyword>
<evidence type="ECO:0000256" key="2">
    <source>
        <dbReference type="ARBA" id="ARBA00023015"/>
    </source>
</evidence>
<dbReference type="InterPro" id="IPR013324">
    <property type="entry name" value="RNA_pol_sigma_r3/r4-like"/>
</dbReference>
<gene>
    <name evidence="6" type="ORF">GCM10022254_00320</name>
</gene>
<proteinExistence type="inferred from homology"/>
<dbReference type="Proteomes" id="UP001501710">
    <property type="component" value="Unassembled WGS sequence"/>
</dbReference>
<dbReference type="SUPFAM" id="SSF88946">
    <property type="entry name" value="Sigma2 domain of RNA polymerase sigma factors"/>
    <property type="match status" value="1"/>
</dbReference>
<feature type="region of interest" description="Disordered" evidence="5">
    <location>
        <begin position="360"/>
        <end position="422"/>
    </location>
</feature>
<evidence type="ECO:0000256" key="4">
    <source>
        <dbReference type="ARBA" id="ARBA00023163"/>
    </source>
</evidence>
<evidence type="ECO:0000256" key="5">
    <source>
        <dbReference type="SAM" id="MobiDB-lite"/>
    </source>
</evidence>
<feature type="region of interest" description="Disordered" evidence="5">
    <location>
        <begin position="507"/>
        <end position="595"/>
    </location>
</feature>
<protein>
    <recommendedName>
        <fullName evidence="8">Sigma-70 family RNA polymerase sigma factor</fullName>
    </recommendedName>
</protein>
<keyword evidence="7" id="KW-1185">Reference proteome</keyword>
<keyword evidence="4" id="KW-0804">Transcription</keyword>
<evidence type="ECO:0008006" key="8">
    <source>
        <dbReference type="Google" id="ProtNLM"/>
    </source>
</evidence>
<dbReference type="EMBL" id="BAABAS010000001">
    <property type="protein sequence ID" value="GAA4223352.1"/>
    <property type="molecule type" value="Genomic_DNA"/>
</dbReference>
<dbReference type="InterPro" id="IPR036388">
    <property type="entry name" value="WH-like_DNA-bd_sf"/>
</dbReference>